<dbReference type="Gene3D" id="1.20.1250.20">
    <property type="entry name" value="MFS general substrate transporter like domains"/>
    <property type="match status" value="1"/>
</dbReference>
<evidence type="ECO:0000256" key="1">
    <source>
        <dbReference type="ARBA" id="ARBA00004141"/>
    </source>
</evidence>
<feature type="compositionally biased region" description="Basic and acidic residues" evidence="5">
    <location>
        <begin position="27"/>
        <end position="50"/>
    </location>
</feature>
<dbReference type="InterPro" id="IPR011701">
    <property type="entry name" value="MFS"/>
</dbReference>
<keyword evidence="2 6" id="KW-0812">Transmembrane</keyword>
<keyword evidence="4 6" id="KW-0472">Membrane</keyword>
<name>A0A6A5S8G2_9PLEO</name>
<keyword evidence="3 6" id="KW-1133">Transmembrane helix</keyword>
<dbReference type="GO" id="GO:0022857">
    <property type="term" value="F:transmembrane transporter activity"/>
    <property type="evidence" value="ECO:0007669"/>
    <property type="project" value="InterPro"/>
</dbReference>
<feature type="transmembrane region" description="Helical" evidence="6">
    <location>
        <begin position="213"/>
        <end position="233"/>
    </location>
</feature>
<dbReference type="AlphaFoldDB" id="A0A6A5S8G2"/>
<feature type="transmembrane region" description="Helical" evidence="6">
    <location>
        <begin position="150"/>
        <end position="168"/>
    </location>
</feature>
<dbReference type="PANTHER" id="PTHR10924:SF6">
    <property type="entry name" value="SOLUTE CARRIER FAMILY 49 MEMBER A3"/>
    <property type="match status" value="1"/>
</dbReference>
<feature type="transmembrane region" description="Helical" evidence="6">
    <location>
        <begin position="353"/>
        <end position="373"/>
    </location>
</feature>
<dbReference type="Pfam" id="PF07690">
    <property type="entry name" value="MFS_1"/>
    <property type="match status" value="1"/>
</dbReference>
<dbReference type="GO" id="GO:0016020">
    <property type="term" value="C:membrane"/>
    <property type="evidence" value="ECO:0007669"/>
    <property type="project" value="UniProtKB-SubCell"/>
</dbReference>
<evidence type="ECO:0000313" key="7">
    <source>
        <dbReference type="EMBL" id="KAF1936971.1"/>
    </source>
</evidence>
<feature type="transmembrane region" description="Helical" evidence="6">
    <location>
        <begin position="121"/>
        <end position="143"/>
    </location>
</feature>
<dbReference type="SUPFAM" id="SSF103473">
    <property type="entry name" value="MFS general substrate transporter"/>
    <property type="match status" value="1"/>
</dbReference>
<accession>A0A6A5S8G2</accession>
<feature type="transmembrane region" description="Helical" evidence="6">
    <location>
        <begin position="239"/>
        <end position="257"/>
    </location>
</feature>
<feature type="transmembrane region" description="Helical" evidence="6">
    <location>
        <begin position="379"/>
        <end position="399"/>
    </location>
</feature>
<dbReference type="PANTHER" id="PTHR10924">
    <property type="entry name" value="MAJOR FACILITATOR SUPERFAMILY PROTEIN-RELATED"/>
    <property type="match status" value="1"/>
</dbReference>
<keyword evidence="8" id="KW-1185">Reference proteome</keyword>
<dbReference type="EMBL" id="ML976160">
    <property type="protein sequence ID" value="KAF1936971.1"/>
    <property type="molecule type" value="Genomic_DNA"/>
</dbReference>
<feature type="region of interest" description="Disordered" evidence="5">
    <location>
        <begin position="503"/>
        <end position="522"/>
    </location>
</feature>
<feature type="transmembrane region" description="Helical" evidence="6">
    <location>
        <begin position="419"/>
        <end position="438"/>
    </location>
</feature>
<sequence>MDDMSTTRTNDNDGMFKNAARVEEHIERLQSRTEDLGGQRDGIAEAREEPQSPAKRRVLRLVGKMRGKQSYSHTQYRRYKRRWFGLAQLVLLNTVVSWGWLTFAPISTTAALYFAVPESQINWLSTAFLFSFALAVPPAIWLLHSGPKDSIIAASVLVLAGNWIRFGGTRAKSFGLVMFGQILTGLAQPFVLAAPTRYSGMWFTERGRVGATALATLANPFGGALASLINPLLGDVPTTILIVSIIATVACIPSLFIPKAPPTPPTATSGLSNAPVLTSLRHMLRSPAFYIVFLTFGVYVGFFNAFTSLLNQILYPYGYSENEAGICGAVLIVAGLVVSGVTSPVLDRTHAYLLSIKLLCPFVALSYLAMVWAPQTRDLVAPYVLSAVLGASSFSLLPLSLEYLVEITYPASPEVSSTICWAGGQVFGGVFIVVMNALKDSRPVDLDKVREGGRPNGGGSRPPGNMYWALVFQAIISLVVLPLPLVLGVKRLGLSTEEGRLAHDEHREREVQNEVFAGRHEQ</sequence>
<evidence type="ECO:0000256" key="4">
    <source>
        <dbReference type="ARBA" id="ARBA00023136"/>
    </source>
</evidence>
<reference evidence="7" key="1">
    <citation type="journal article" date="2020" name="Stud. Mycol.">
        <title>101 Dothideomycetes genomes: a test case for predicting lifestyles and emergence of pathogens.</title>
        <authorList>
            <person name="Haridas S."/>
            <person name="Albert R."/>
            <person name="Binder M."/>
            <person name="Bloem J."/>
            <person name="Labutti K."/>
            <person name="Salamov A."/>
            <person name="Andreopoulos B."/>
            <person name="Baker S."/>
            <person name="Barry K."/>
            <person name="Bills G."/>
            <person name="Bluhm B."/>
            <person name="Cannon C."/>
            <person name="Castanera R."/>
            <person name="Culley D."/>
            <person name="Daum C."/>
            <person name="Ezra D."/>
            <person name="Gonzalez J."/>
            <person name="Henrissat B."/>
            <person name="Kuo A."/>
            <person name="Liang C."/>
            <person name="Lipzen A."/>
            <person name="Lutzoni F."/>
            <person name="Magnuson J."/>
            <person name="Mondo S."/>
            <person name="Nolan M."/>
            <person name="Ohm R."/>
            <person name="Pangilinan J."/>
            <person name="Park H.-J."/>
            <person name="Ramirez L."/>
            <person name="Alfaro M."/>
            <person name="Sun H."/>
            <person name="Tritt A."/>
            <person name="Yoshinaga Y."/>
            <person name="Zwiers L.-H."/>
            <person name="Turgeon B."/>
            <person name="Goodwin S."/>
            <person name="Spatafora J."/>
            <person name="Crous P."/>
            <person name="Grigoriev I."/>
        </authorList>
    </citation>
    <scope>NUCLEOTIDE SEQUENCE</scope>
    <source>
        <strain evidence="7">CBS 161.51</strain>
    </source>
</reference>
<feature type="transmembrane region" description="Helical" evidence="6">
    <location>
        <begin position="326"/>
        <end position="346"/>
    </location>
</feature>
<feature type="transmembrane region" description="Helical" evidence="6">
    <location>
        <begin position="466"/>
        <end position="487"/>
    </location>
</feature>
<feature type="region of interest" description="Disordered" evidence="5">
    <location>
        <begin position="27"/>
        <end position="52"/>
    </location>
</feature>
<dbReference type="OrthoDB" id="422206at2759"/>
<proteinExistence type="predicted"/>
<evidence type="ECO:0000256" key="6">
    <source>
        <dbReference type="SAM" id="Phobius"/>
    </source>
</evidence>
<feature type="transmembrane region" description="Helical" evidence="6">
    <location>
        <begin position="174"/>
        <end position="192"/>
    </location>
</feature>
<comment type="subcellular location">
    <subcellularLocation>
        <location evidence="1">Membrane</location>
        <topology evidence="1">Multi-pass membrane protein</topology>
    </subcellularLocation>
</comment>
<evidence type="ECO:0000313" key="8">
    <source>
        <dbReference type="Proteomes" id="UP000800038"/>
    </source>
</evidence>
<organism evidence="7 8">
    <name type="scientific">Clathrospora elynae</name>
    <dbReference type="NCBI Taxonomy" id="706981"/>
    <lineage>
        <taxon>Eukaryota</taxon>
        <taxon>Fungi</taxon>
        <taxon>Dikarya</taxon>
        <taxon>Ascomycota</taxon>
        <taxon>Pezizomycotina</taxon>
        <taxon>Dothideomycetes</taxon>
        <taxon>Pleosporomycetidae</taxon>
        <taxon>Pleosporales</taxon>
        <taxon>Diademaceae</taxon>
        <taxon>Clathrospora</taxon>
    </lineage>
</organism>
<protein>
    <submittedName>
        <fullName evidence="7">MFS general substrate transporter</fullName>
    </submittedName>
</protein>
<dbReference type="Proteomes" id="UP000800038">
    <property type="component" value="Unassembled WGS sequence"/>
</dbReference>
<evidence type="ECO:0000256" key="2">
    <source>
        <dbReference type="ARBA" id="ARBA00022692"/>
    </source>
</evidence>
<evidence type="ECO:0000256" key="5">
    <source>
        <dbReference type="SAM" id="MobiDB-lite"/>
    </source>
</evidence>
<dbReference type="InterPro" id="IPR036259">
    <property type="entry name" value="MFS_trans_sf"/>
</dbReference>
<evidence type="ECO:0000256" key="3">
    <source>
        <dbReference type="ARBA" id="ARBA00022989"/>
    </source>
</evidence>
<gene>
    <name evidence="7" type="ORF">EJ02DRAFT_447744</name>
</gene>
<dbReference type="InterPro" id="IPR049680">
    <property type="entry name" value="FLVCR1-2_SLC49-like"/>
</dbReference>
<feature type="transmembrane region" description="Helical" evidence="6">
    <location>
        <begin position="83"/>
        <end position="101"/>
    </location>
</feature>
<feature type="transmembrane region" description="Helical" evidence="6">
    <location>
        <begin position="288"/>
        <end position="306"/>
    </location>
</feature>